<dbReference type="PANTHER" id="PTHR28027">
    <property type="entry name" value="TRANSCRIPTIONAL REGULATOR MIT1"/>
    <property type="match status" value="1"/>
</dbReference>
<dbReference type="OrthoDB" id="5595695at2759"/>
<dbReference type="Proteomes" id="UP000308199">
    <property type="component" value="Unassembled WGS sequence"/>
</dbReference>
<proteinExistence type="predicted"/>
<feature type="region of interest" description="Disordered" evidence="1">
    <location>
        <begin position="1086"/>
        <end position="1106"/>
    </location>
</feature>
<evidence type="ECO:0008006" key="4">
    <source>
        <dbReference type="Google" id="ProtNLM"/>
    </source>
</evidence>
<dbReference type="InterPro" id="IPR018608">
    <property type="entry name" value="Gti1/Pac2"/>
</dbReference>
<feature type="region of interest" description="Disordered" evidence="1">
    <location>
        <begin position="22"/>
        <end position="45"/>
    </location>
</feature>
<dbReference type="Pfam" id="PF09729">
    <property type="entry name" value="Gti1_Pac2"/>
    <property type="match status" value="1"/>
</dbReference>
<dbReference type="PANTHER" id="PTHR28027:SF1">
    <property type="entry name" value="CAMP INDEPENDENT REGULATORY PROTEIN (AFU_ORTHOLOGUE AFUA_3G09640)"/>
    <property type="match status" value="1"/>
</dbReference>
<feature type="compositionally biased region" description="Low complexity" evidence="1">
    <location>
        <begin position="1086"/>
        <end position="1098"/>
    </location>
</feature>
<comment type="caution">
    <text evidence="2">The sequence shown here is derived from an EMBL/GenBank/DDBJ whole genome shotgun (WGS) entry which is preliminary data.</text>
</comment>
<gene>
    <name evidence="2" type="ORF">EW145_g5526</name>
</gene>
<evidence type="ECO:0000256" key="1">
    <source>
        <dbReference type="SAM" id="MobiDB-lite"/>
    </source>
</evidence>
<sequence>MIFRWHFLRVSQVTRALPGKVSRNSEYEKGNPESAMSGGQSDNLEDGIELHNYKKSKLLRNPKPEDMLKVKKMRCGLKSSGHSLQPDRTSLMANFETTLPLEANGAANYTVKSSPSASAMDKTNSQPSNLLETLAPELISRVALHLVNTSFSCGPPSEILPLALTSRTIARALSLSSNSPLLSEVFCLKFDYAAIFRRLGKSNLTTVHLATELRNRCRMLKRLRAGYIDSGTLLDDLWSAFLMMLENDGFNERHLLDWAKLPVFLLSFFRTTKARGRLFEMPQELSLSVWLLWMTSNDDSMRTESPGDRETLVSILQLLVVDGRCHRSFFAPETLFCFGMESQSHTSERSHIVYFGHTLTMHTPPATPAAFLALAVRLDFDQRNKSNSHEYLPPFPLTREIANTLGVGGPTMDDMAELAFSTLVKPWARFEEISGCIGSLIHTTTSERHDTDWRRITLFHDCNQLDSRTGPFKNHTFVPGQLSGLWAGKLMVPDLQAYRFLLASAPGTQTKLIAMYQRPLYMRLREHHCFITDFPVSYGSNSGEVNDFLDAWLPKNYSCIENQDQANLNIYDPLTRRNIKYETFVPDLDGIEKSFYPSMDARKLRRIESLTRIYGAEMDKDAQLANGINDIIVTGETDPRHGDAWGHYTITGRVRPLDGLVVLRRKPTMALTTRLPSTKVEPFYGFVETTGDALRLIQAARRGVIPRITRRLNDLERRAMVRSGSIFIFSDEESGIKRWTEGLSWSASRIVGNFLVYREVVDRANARSPSEGRRTLKRRGNTTELSPAELVEQKLSKSLVGCLNDGNGRFKPNGLIKKTITIGVEGSDHHLIAYYSQEDVRLGKLLPLSSRADIMALDIPPELLESTKFRIPPVIESGPDGRPRYLCDADEGSSESSRQMALPFPSASHSMLLHERVSQIQLRPVQAKMAHIEPPTTPLNHTRPRYPQECQVSPSASSATSSTSLDNSFSWLTTPSDFGYLSHSNQPCSVGSSENQHIERKSYIQSPLPFPVEYLTSYSASPVTHDFISLLPAWNSDVGVGSSGTFALIPSCESSGNSSAGSGYHNQPTLSLSTWMPARSHQCAPSSYSSLPTTPTQPRQSQRFTSLPSLFRTKDADIHFPISPMRLSPQVGDATFPLSDASADNVLHLSSLWS</sequence>
<dbReference type="AlphaFoldDB" id="A0A4S4KZP9"/>
<organism evidence="2 3">
    <name type="scientific">Phellinidium pouzarii</name>
    <dbReference type="NCBI Taxonomy" id="167371"/>
    <lineage>
        <taxon>Eukaryota</taxon>
        <taxon>Fungi</taxon>
        <taxon>Dikarya</taxon>
        <taxon>Basidiomycota</taxon>
        <taxon>Agaricomycotina</taxon>
        <taxon>Agaricomycetes</taxon>
        <taxon>Hymenochaetales</taxon>
        <taxon>Hymenochaetaceae</taxon>
        <taxon>Phellinidium</taxon>
    </lineage>
</organism>
<feature type="region of interest" description="Disordered" evidence="1">
    <location>
        <begin position="880"/>
        <end position="900"/>
    </location>
</feature>
<dbReference type="EMBL" id="SGPK01000344">
    <property type="protein sequence ID" value="THH04432.1"/>
    <property type="molecule type" value="Genomic_DNA"/>
</dbReference>
<feature type="compositionally biased region" description="Low complexity" evidence="1">
    <location>
        <begin position="953"/>
        <end position="964"/>
    </location>
</feature>
<evidence type="ECO:0000313" key="2">
    <source>
        <dbReference type="EMBL" id="THH04432.1"/>
    </source>
</evidence>
<evidence type="ECO:0000313" key="3">
    <source>
        <dbReference type="Proteomes" id="UP000308199"/>
    </source>
</evidence>
<protein>
    <recommendedName>
        <fullName evidence="4">F-box domain-containing protein</fullName>
    </recommendedName>
</protein>
<accession>A0A4S4KZP9</accession>
<name>A0A4S4KZP9_9AGAM</name>
<reference evidence="2 3" key="1">
    <citation type="submission" date="2019-02" db="EMBL/GenBank/DDBJ databases">
        <title>Genome sequencing of the rare red list fungi Phellinidium pouzarii.</title>
        <authorList>
            <person name="Buettner E."/>
            <person name="Kellner H."/>
        </authorList>
    </citation>
    <scope>NUCLEOTIDE SEQUENCE [LARGE SCALE GENOMIC DNA]</scope>
    <source>
        <strain evidence="2 3">DSM 108285</strain>
    </source>
</reference>
<feature type="region of interest" description="Disordered" evidence="1">
    <location>
        <begin position="933"/>
        <end position="964"/>
    </location>
</feature>
<dbReference type="GO" id="GO:0003677">
    <property type="term" value="F:DNA binding"/>
    <property type="evidence" value="ECO:0007669"/>
    <property type="project" value="TreeGrafter"/>
</dbReference>
<keyword evidence="3" id="KW-1185">Reference proteome</keyword>